<organism evidence="15 16">
    <name type="scientific">Populus tomentosa</name>
    <name type="common">Chinese white poplar</name>
    <dbReference type="NCBI Taxonomy" id="118781"/>
    <lineage>
        <taxon>Eukaryota</taxon>
        <taxon>Viridiplantae</taxon>
        <taxon>Streptophyta</taxon>
        <taxon>Embryophyta</taxon>
        <taxon>Tracheophyta</taxon>
        <taxon>Spermatophyta</taxon>
        <taxon>Magnoliopsida</taxon>
        <taxon>eudicotyledons</taxon>
        <taxon>Gunneridae</taxon>
        <taxon>Pentapetalae</taxon>
        <taxon>rosids</taxon>
        <taxon>fabids</taxon>
        <taxon>Malpighiales</taxon>
        <taxon>Salicaceae</taxon>
        <taxon>Saliceae</taxon>
        <taxon>Populus</taxon>
    </lineage>
</organism>
<evidence type="ECO:0000313" key="16">
    <source>
        <dbReference type="Proteomes" id="UP000886885"/>
    </source>
</evidence>
<evidence type="ECO:0000256" key="4">
    <source>
        <dbReference type="ARBA" id="ARBA00022018"/>
    </source>
</evidence>
<dbReference type="Pfam" id="PF00534">
    <property type="entry name" value="Glycos_transf_1"/>
    <property type="match status" value="1"/>
</dbReference>
<comment type="catalytic activity">
    <reaction evidence="11 12">
        <text>an alpha-D-Man-(1-&gt;3)-[alpha-D-Man-(1-&gt;6)]-beta-D-Man-(1-&gt;4)-beta-D-GlcNAc-(1-&gt;4)-alpha-D-GlcNAc-diphospho-di-trans,poly-cis-dolichol + 2 GDP-alpha-D-mannose = an alpha-D-Man-(1-&gt;2)-alpha-D-Man-(1-&gt;2)-alpha-D-Man-(1-&gt;3)-[alpha-D-Man-(1-&gt;6)]-beta-D-Man-(1-&gt;4)-beta-D-GlcNAc-(1-&gt;4)-alpha-D-GlcNAc-diphospho-di-trans,poly-cis-dolichol + 2 GDP + 2 H(+)</text>
        <dbReference type="Rhea" id="RHEA:29523"/>
        <dbReference type="Rhea" id="RHEA-COMP:19515"/>
        <dbReference type="Rhea" id="RHEA-COMP:19516"/>
        <dbReference type="ChEBI" id="CHEBI:15378"/>
        <dbReference type="ChEBI" id="CHEBI:57527"/>
        <dbReference type="ChEBI" id="CHEBI:58189"/>
        <dbReference type="ChEBI" id="CHEBI:132511"/>
        <dbReference type="ChEBI" id="CHEBI:132515"/>
        <dbReference type="EC" id="2.4.1.131"/>
    </reaction>
    <physiologicalReaction direction="left-to-right" evidence="11 12">
        <dbReference type="Rhea" id="RHEA:29524"/>
    </physiologicalReaction>
</comment>
<accession>A0A8X7YRG4</accession>
<reference evidence="15" key="1">
    <citation type="journal article" date="2020" name="bioRxiv">
        <title>Hybrid origin of Populus tomentosa Carr. identified through genome sequencing and phylogenomic analysis.</title>
        <authorList>
            <person name="An X."/>
            <person name="Gao K."/>
            <person name="Chen Z."/>
            <person name="Li J."/>
            <person name="Yang X."/>
            <person name="Yang X."/>
            <person name="Zhou J."/>
            <person name="Guo T."/>
            <person name="Zhao T."/>
            <person name="Huang S."/>
            <person name="Miao D."/>
            <person name="Khan W.U."/>
            <person name="Rao P."/>
            <person name="Ye M."/>
            <person name="Lei B."/>
            <person name="Liao W."/>
            <person name="Wang J."/>
            <person name="Ji L."/>
            <person name="Li Y."/>
            <person name="Guo B."/>
            <person name="Mustafa N.S."/>
            <person name="Li S."/>
            <person name="Yun Q."/>
            <person name="Keller S.R."/>
            <person name="Mao J."/>
            <person name="Zhang R."/>
            <person name="Strauss S.H."/>
        </authorList>
    </citation>
    <scope>NUCLEOTIDE SEQUENCE</scope>
    <source>
        <strain evidence="15">GM15</strain>
        <tissue evidence="15">Leaf</tissue>
    </source>
</reference>
<evidence type="ECO:0000256" key="9">
    <source>
        <dbReference type="ARBA" id="ARBA00022989"/>
    </source>
</evidence>
<evidence type="ECO:0000256" key="8">
    <source>
        <dbReference type="ARBA" id="ARBA00022824"/>
    </source>
</evidence>
<dbReference type="CDD" id="cd03806">
    <property type="entry name" value="GT4_ALG11-like"/>
    <property type="match status" value="1"/>
</dbReference>
<proteinExistence type="inferred from homology"/>
<dbReference type="GO" id="GO:0004377">
    <property type="term" value="F:GDP-Man:Man(3)GlcNAc(2)-PP-Dol alpha-1,2-mannosyltransferase activity"/>
    <property type="evidence" value="ECO:0007669"/>
    <property type="project" value="UniProtKB-UniRule"/>
</dbReference>
<evidence type="ECO:0000313" key="15">
    <source>
        <dbReference type="EMBL" id="KAG6753198.1"/>
    </source>
</evidence>
<keyword evidence="10" id="KW-0472">Membrane</keyword>
<dbReference type="PANTHER" id="PTHR45919">
    <property type="entry name" value="GDP-MAN:MAN(3)GLCNAC(2)-PP-DOL ALPHA-1,2-MANNOSYLTRANSFERASE"/>
    <property type="match status" value="1"/>
</dbReference>
<feature type="domain" description="ALG11 mannosyltransferase N-terminal" evidence="14">
    <location>
        <begin position="378"/>
        <end position="423"/>
    </location>
</feature>
<sequence length="647" mass="73329">MENTLLLVIFSLLTSLLTFILTITSREIINGRRTRQRAIGFFHPYTNDGGGGERVLWCAVKAIQEESPDLDCVIYTGDHDSSSESLMSRALDRFGVQLLTPPKVVHLYKRKWIEETSYPRFTMIGQSFGSVYLSWEALCKFTPLYYFDTSGYAFTYPVARLFGCKVICYTHYPTISLDMISRVRDRSSMYNNDASIARSEDIVFGVSERQRFANILHFFFQNPHCSIKECKYMDVQLKPHLDSTKLAVYLAVFLACSLSGLVEKSRILLKPNTGIWKTLLSTCRVHGDLELGRELVCLKLNNAEDKAHLLCVAAVLICFRGSSSGLSFDIFTELVTRMLAFMKAACFLAREASLWAFDDISDSSSLCIHNVLSEDMTALLGWLSWCKMIYYTLFSWMYGFVGSCAHLAMVNSSWTQSHIEKLWRIPSRIKRVYPPCDTSGLQVLPLERPATTPIFISVAQFRPEKAHPLQLEAFSLAIRRLDADMPRPILQFVGSCRNKFDEDRLQKLQDKAVELNVDGDVQFYKNVMYRDLVRLLGGAVAGMHSMVDEHFGISVVEYMAAGAMPIAHNSAGPKMDIVLEEDGQQTGFLAQNVDEYAEAILKVLRMPETERLKIAAAARKRAGRFSEQRFYEDLKAAIQPILNHVSR</sequence>
<dbReference type="PANTHER" id="PTHR45919:SF1">
    <property type="entry name" value="GDP-MAN:MAN(3)GLCNAC(2)-PP-DOL ALPHA-1,2-MANNOSYLTRANSFERASE"/>
    <property type="match status" value="1"/>
</dbReference>
<dbReference type="GO" id="GO:0005789">
    <property type="term" value="C:endoplasmic reticulum membrane"/>
    <property type="evidence" value="ECO:0007669"/>
    <property type="project" value="UniProtKB-SubCell"/>
</dbReference>
<comment type="subcellular location">
    <subcellularLocation>
        <location evidence="1">Endoplasmic reticulum membrane</location>
        <topology evidence="1">Single-pass membrane protein</topology>
    </subcellularLocation>
</comment>
<keyword evidence="7" id="KW-0812">Transmembrane</keyword>
<dbReference type="OrthoDB" id="2276068at2759"/>
<comment type="caution">
    <text evidence="15">The sequence shown here is derived from an EMBL/GenBank/DDBJ whole genome shotgun (WGS) entry which is preliminary data.</text>
</comment>
<dbReference type="InterPro" id="IPR001296">
    <property type="entry name" value="Glyco_trans_1"/>
</dbReference>
<keyword evidence="9" id="KW-1133">Transmembrane helix</keyword>
<evidence type="ECO:0000259" key="13">
    <source>
        <dbReference type="Pfam" id="PF00534"/>
    </source>
</evidence>
<dbReference type="AlphaFoldDB" id="A0A8X7YRG4"/>
<dbReference type="FunFam" id="3.40.50.2000:FF:000156">
    <property type="entry name" value="GDP-Man:Man(3)GlcNAc(2)-PP-Dol alpha-1,2-mannosyltransferase"/>
    <property type="match status" value="1"/>
</dbReference>
<evidence type="ECO:0000256" key="2">
    <source>
        <dbReference type="ARBA" id="ARBA00004922"/>
    </source>
</evidence>
<keyword evidence="8 12" id="KW-0256">Endoplasmic reticulum</keyword>
<evidence type="ECO:0000256" key="10">
    <source>
        <dbReference type="ARBA" id="ARBA00023136"/>
    </source>
</evidence>
<evidence type="ECO:0000259" key="14">
    <source>
        <dbReference type="Pfam" id="PF15924"/>
    </source>
</evidence>
<dbReference type="Proteomes" id="UP000886885">
    <property type="component" value="Chromosome 12D"/>
</dbReference>
<evidence type="ECO:0000256" key="1">
    <source>
        <dbReference type="ARBA" id="ARBA00004389"/>
    </source>
</evidence>
<dbReference type="InterPro" id="IPR031814">
    <property type="entry name" value="ALG11_N"/>
</dbReference>
<dbReference type="EMBL" id="JAAWWB010000024">
    <property type="protein sequence ID" value="KAG6753198.1"/>
    <property type="molecule type" value="Genomic_DNA"/>
</dbReference>
<keyword evidence="5 12" id="KW-0328">Glycosyltransferase</keyword>
<name>A0A8X7YRG4_POPTO</name>
<keyword evidence="16" id="KW-1185">Reference proteome</keyword>
<comment type="function">
    <text evidence="12">GDP-Man:Man(3)GlcNAc(2)-PP-Dol alpha-1,2-mannosyltransferase that operates in the biosynthetic pathway of dolichol-linked oligosaccharides, the glycan precursors employed in protein asparagine (N)-glycosylation. The assembly of dolichol-linked oligosaccharides begins on the cytosolic side of the endoplasmic reticulum membrane and finishes in its lumen. The sequential addition of sugars to dolichol pyrophosphate produces dolichol-linked oligosaccharides containing fourteen sugars, including two GlcNAcs, nine mannoses and three glucoses. Once assembled, the oligosaccharide is transferred from the lipid to nascent proteins by oligosaccharyltransferases. Catalyzes, on the cytoplasmic face of the endoplasmic reticulum, the addition of the fourth and fifth mannose residues to the dolichol-linked oligosaccharide chain, to produce Man(5)GlcNAc(2)-PP-dolichol core oligosaccharide.</text>
</comment>
<comment type="pathway">
    <text evidence="2 12">Protein modification; protein glycosylation.</text>
</comment>
<dbReference type="GO" id="GO:0006487">
    <property type="term" value="P:protein N-linked glycosylation"/>
    <property type="evidence" value="ECO:0007669"/>
    <property type="project" value="TreeGrafter"/>
</dbReference>
<dbReference type="Pfam" id="PF15924">
    <property type="entry name" value="ALG11_N"/>
    <property type="match status" value="2"/>
</dbReference>
<evidence type="ECO:0000256" key="11">
    <source>
        <dbReference type="ARBA" id="ARBA00045065"/>
    </source>
</evidence>
<evidence type="ECO:0000256" key="7">
    <source>
        <dbReference type="ARBA" id="ARBA00022692"/>
    </source>
</evidence>
<protein>
    <recommendedName>
        <fullName evidence="4 12">GDP-Man:Man(3)GlcNAc(2)-PP-Dol alpha-1,2-mannosyltransferase</fullName>
        <ecNumber evidence="3 12">2.4.1.131</ecNumber>
    </recommendedName>
</protein>
<feature type="domain" description="ALG11 mannosyltransferase N-terminal" evidence="14">
    <location>
        <begin position="37"/>
        <end position="200"/>
    </location>
</feature>
<evidence type="ECO:0000256" key="5">
    <source>
        <dbReference type="ARBA" id="ARBA00022676"/>
    </source>
</evidence>
<dbReference type="EC" id="2.4.1.131" evidence="3 12"/>
<evidence type="ECO:0000256" key="6">
    <source>
        <dbReference type="ARBA" id="ARBA00022679"/>
    </source>
</evidence>
<evidence type="ECO:0000256" key="3">
    <source>
        <dbReference type="ARBA" id="ARBA00012645"/>
    </source>
</evidence>
<comment type="similarity">
    <text evidence="12">Belongs to the glycosyltransferase group 1 family. Glycosyltransferase 4 subfamily.</text>
</comment>
<dbReference type="InterPro" id="IPR038013">
    <property type="entry name" value="ALG11"/>
</dbReference>
<keyword evidence="6 12" id="KW-0808">Transferase</keyword>
<feature type="domain" description="Glycosyl transferase family 1" evidence="13">
    <location>
        <begin position="448"/>
        <end position="621"/>
    </location>
</feature>
<evidence type="ECO:0000256" key="12">
    <source>
        <dbReference type="RuleBase" id="RU367051"/>
    </source>
</evidence>
<gene>
    <name evidence="15" type="ORF">POTOM_043245</name>
</gene>